<evidence type="ECO:0000256" key="5">
    <source>
        <dbReference type="ARBA" id="ARBA00038063"/>
    </source>
</evidence>
<keyword evidence="2 7" id="KW-0820">tRNA-binding</keyword>
<dbReference type="GO" id="GO:0005737">
    <property type="term" value="C:cytoplasm"/>
    <property type="evidence" value="ECO:0007669"/>
    <property type="project" value="UniProtKB-SubCell"/>
</dbReference>
<dbReference type="InterPro" id="IPR001328">
    <property type="entry name" value="Pept_tRNA_hydro"/>
</dbReference>
<evidence type="ECO:0000256" key="7">
    <source>
        <dbReference type="HAMAP-Rule" id="MF_00083"/>
    </source>
</evidence>
<dbReference type="AlphaFoldDB" id="A0A1G2FW29"/>
<gene>
    <name evidence="7" type="primary">pth</name>
    <name evidence="10" type="ORF">A3B04_03135</name>
</gene>
<comment type="function">
    <text evidence="7">Catalyzes the release of premature peptidyl moieties from peptidyl-tRNA molecules trapped in stalled 50S ribosomal subunits, and thus maintains levels of free tRNAs and 50S ribosomes.</text>
</comment>
<evidence type="ECO:0000256" key="2">
    <source>
        <dbReference type="ARBA" id="ARBA00022555"/>
    </source>
</evidence>
<feature type="active site" description="Proton acceptor" evidence="7">
    <location>
        <position position="19"/>
    </location>
</feature>
<keyword evidence="7" id="KW-0963">Cytoplasm</keyword>
<sequence length="206" mass="23048">MKLIIGLGNPGPQYFNTRHNFGWLALNYLQDSLPGFSIWETSDKFKALISEGQIGNEKIILVKPQTFMNNSGQTVKLLADFYKIDPSDILILHDDLDLTLGQIRVSQNISAGGHKGVASIIEKLGTKNFARLRLGIKPEKQSFLSKFLSPLTQRGAWGVKTSAEKFVLQKFSEKEREIVQQTTQKTKEAILLILKDGLTAAQNKFN</sequence>
<dbReference type="InterPro" id="IPR018171">
    <property type="entry name" value="Pept_tRNA_hydro_CS"/>
</dbReference>
<dbReference type="EC" id="3.1.1.29" evidence="1 7"/>
<dbReference type="Pfam" id="PF01195">
    <property type="entry name" value="Pept_tRNA_hydro"/>
    <property type="match status" value="1"/>
</dbReference>
<comment type="subunit">
    <text evidence="7">Monomer.</text>
</comment>
<name>A0A1G2FW29_9BACT</name>
<evidence type="ECO:0000313" key="10">
    <source>
        <dbReference type="EMBL" id="OGZ41828.1"/>
    </source>
</evidence>
<dbReference type="Gene3D" id="3.40.50.1470">
    <property type="entry name" value="Peptidyl-tRNA hydrolase"/>
    <property type="match status" value="1"/>
</dbReference>
<dbReference type="CDD" id="cd00462">
    <property type="entry name" value="PTH"/>
    <property type="match status" value="1"/>
</dbReference>
<protein>
    <recommendedName>
        <fullName evidence="6 7">Peptidyl-tRNA hydrolase</fullName>
        <shortName evidence="7">Pth</shortName>
        <ecNumber evidence="1 7">3.1.1.29</ecNumber>
    </recommendedName>
</protein>
<feature type="binding site" evidence="7">
    <location>
        <position position="69"/>
    </location>
    <ligand>
        <name>tRNA</name>
        <dbReference type="ChEBI" id="CHEBI:17843"/>
    </ligand>
</feature>
<dbReference type="PROSITE" id="PS01195">
    <property type="entry name" value="PEPT_TRNA_HYDROL_1"/>
    <property type="match status" value="1"/>
</dbReference>
<keyword evidence="3 7" id="KW-0378">Hydrolase</keyword>
<dbReference type="NCBIfam" id="TIGR00447">
    <property type="entry name" value="pth"/>
    <property type="match status" value="1"/>
</dbReference>
<dbReference type="PANTHER" id="PTHR17224:SF1">
    <property type="entry name" value="PEPTIDYL-TRNA HYDROLASE"/>
    <property type="match status" value="1"/>
</dbReference>
<comment type="caution">
    <text evidence="10">The sequence shown here is derived from an EMBL/GenBank/DDBJ whole genome shotgun (WGS) entry which is preliminary data.</text>
</comment>
<evidence type="ECO:0000256" key="9">
    <source>
        <dbReference type="RuleBase" id="RU004320"/>
    </source>
</evidence>
<evidence type="ECO:0000256" key="1">
    <source>
        <dbReference type="ARBA" id="ARBA00013260"/>
    </source>
</evidence>
<dbReference type="SUPFAM" id="SSF53178">
    <property type="entry name" value="Peptidyl-tRNA hydrolase-like"/>
    <property type="match status" value="1"/>
</dbReference>
<feature type="binding site" evidence="7">
    <location>
        <position position="67"/>
    </location>
    <ligand>
        <name>tRNA</name>
        <dbReference type="ChEBI" id="CHEBI:17843"/>
    </ligand>
</feature>
<dbReference type="FunFam" id="3.40.50.1470:FF:000001">
    <property type="entry name" value="Peptidyl-tRNA hydrolase"/>
    <property type="match status" value="1"/>
</dbReference>
<accession>A0A1G2FW29</accession>
<dbReference type="GO" id="GO:0004045">
    <property type="term" value="F:peptidyl-tRNA hydrolase activity"/>
    <property type="evidence" value="ECO:0007669"/>
    <property type="project" value="UniProtKB-UniRule"/>
</dbReference>
<dbReference type="HAMAP" id="MF_00083">
    <property type="entry name" value="Pept_tRNA_hydro_bact"/>
    <property type="match status" value="1"/>
</dbReference>
<comment type="function">
    <text evidence="7">Hydrolyzes ribosome-free peptidyl-tRNAs (with 1 or more amino acids incorporated), which drop off the ribosome during protein synthesis, or as a result of ribosome stalling.</text>
</comment>
<evidence type="ECO:0000313" key="11">
    <source>
        <dbReference type="Proteomes" id="UP000177126"/>
    </source>
</evidence>
<dbReference type="EMBL" id="MHNF01000007">
    <property type="protein sequence ID" value="OGZ41828.1"/>
    <property type="molecule type" value="Genomic_DNA"/>
</dbReference>
<evidence type="ECO:0000256" key="3">
    <source>
        <dbReference type="ARBA" id="ARBA00022801"/>
    </source>
</evidence>
<dbReference type="GO" id="GO:0006515">
    <property type="term" value="P:protein quality control for misfolded or incompletely synthesized proteins"/>
    <property type="evidence" value="ECO:0007669"/>
    <property type="project" value="UniProtKB-UniRule"/>
</dbReference>
<evidence type="ECO:0000256" key="6">
    <source>
        <dbReference type="ARBA" id="ARBA00050038"/>
    </source>
</evidence>
<comment type="similarity">
    <text evidence="5 7 9">Belongs to the PTH family.</text>
</comment>
<dbReference type="GO" id="GO:0000049">
    <property type="term" value="F:tRNA binding"/>
    <property type="evidence" value="ECO:0007669"/>
    <property type="project" value="UniProtKB-UniRule"/>
</dbReference>
<dbReference type="Proteomes" id="UP000177126">
    <property type="component" value="Unassembled WGS sequence"/>
</dbReference>
<dbReference type="PANTHER" id="PTHR17224">
    <property type="entry name" value="PEPTIDYL-TRNA HYDROLASE"/>
    <property type="match status" value="1"/>
</dbReference>
<dbReference type="GO" id="GO:0072344">
    <property type="term" value="P:rescue of stalled ribosome"/>
    <property type="evidence" value="ECO:0007669"/>
    <property type="project" value="UniProtKB-UniRule"/>
</dbReference>
<feature type="site" description="Discriminates between blocked and unblocked aminoacyl-tRNA" evidence="7">
    <location>
        <position position="9"/>
    </location>
</feature>
<evidence type="ECO:0000256" key="4">
    <source>
        <dbReference type="ARBA" id="ARBA00022884"/>
    </source>
</evidence>
<keyword evidence="4 7" id="KW-0694">RNA-binding</keyword>
<dbReference type="InterPro" id="IPR036416">
    <property type="entry name" value="Pept_tRNA_hydro_sf"/>
</dbReference>
<feature type="binding site" evidence="7">
    <location>
        <position position="14"/>
    </location>
    <ligand>
        <name>tRNA</name>
        <dbReference type="ChEBI" id="CHEBI:17843"/>
    </ligand>
</feature>
<comment type="caution">
    <text evidence="7">Lacks conserved residue(s) required for the propagation of feature annotation.</text>
</comment>
<comment type="subcellular location">
    <subcellularLocation>
        <location evidence="7">Cytoplasm</location>
    </subcellularLocation>
</comment>
<organism evidence="10 11">
    <name type="scientific">Candidatus Portnoybacteria bacterium RIFCSPLOWO2_02_FULL_39_11</name>
    <dbReference type="NCBI Taxonomy" id="1802001"/>
    <lineage>
        <taxon>Bacteria</taxon>
        <taxon>Candidatus Portnoyibacteriota</taxon>
    </lineage>
</organism>
<proteinExistence type="inferred from homology"/>
<evidence type="ECO:0000256" key="8">
    <source>
        <dbReference type="RuleBase" id="RU000673"/>
    </source>
</evidence>
<comment type="catalytic activity">
    <reaction evidence="7 8">
        <text>an N-acyl-L-alpha-aminoacyl-tRNA + H2O = an N-acyl-L-amino acid + a tRNA + H(+)</text>
        <dbReference type="Rhea" id="RHEA:54448"/>
        <dbReference type="Rhea" id="RHEA-COMP:10123"/>
        <dbReference type="Rhea" id="RHEA-COMP:13883"/>
        <dbReference type="ChEBI" id="CHEBI:15377"/>
        <dbReference type="ChEBI" id="CHEBI:15378"/>
        <dbReference type="ChEBI" id="CHEBI:59874"/>
        <dbReference type="ChEBI" id="CHEBI:78442"/>
        <dbReference type="ChEBI" id="CHEBI:138191"/>
        <dbReference type="EC" id="3.1.1.29"/>
    </reaction>
</comment>
<feature type="site" description="Stabilizes the basic form of H active site to accept a proton" evidence="7">
    <location>
        <position position="94"/>
    </location>
</feature>
<reference evidence="10 11" key="1">
    <citation type="journal article" date="2016" name="Nat. Commun.">
        <title>Thousands of microbial genomes shed light on interconnected biogeochemical processes in an aquifer system.</title>
        <authorList>
            <person name="Anantharaman K."/>
            <person name="Brown C.T."/>
            <person name="Hug L.A."/>
            <person name="Sharon I."/>
            <person name="Castelle C.J."/>
            <person name="Probst A.J."/>
            <person name="Thomas B.C."/>
            <person name="Singh A."/>
            <person name="Wilkins M.J."/>
            <person name="Karaoz U."/>
            <person name="Brodie E.L."/>
            <person name="Williams K.H."/>
            <person name="Hubbard S.S."/>
            <person name="Banfield J.F."/>
        </authorList>
    </citation>
    <scope>NUCLEOTIDE SEQUENCE [LARGE SCALE GENOMIC DNA]</scope>
</reference>